<evidence type="ECO:0000313" key="1">
    <source>
        <dbReference type="EMBL" id="VAZ84226.1"/>
    </source>
</evidence>
<organism evidence="1 2">
    <name type="scientific">Mycobacterium persicum</name>
    <dbReference type="NCBI Taxonomy" id="1487726"/>
    <lineage>
        <taxon>Bacteria</taxon>
        <taxon>Bacillati</taxon>
        <taxon>Actinomycetota</taxon>
        <taxon>Actinomycetes</taxon>
        <taxon>Mycobacteriales</taxon>
        <taxon>Mycobacteriaceae</taxon>
        <taxon>Mycobacterium</taxon>
    </lineage>
</organism>
<reference evidence="1 2" key="1">
    <citation type="submission" date="2018-09" db="EMBL/GenBank/DDBJ databases">
        <authorList>
            <person name="Tagini F."/>
        </authorList>
    </citation>
    <scope>NUCLEOTIDE SEQUENCE [LARGE SCALE GENOMIC DNA]</scope>
    <source>
        <strain evidence="1 2">MK42</strain>
    </source>
</reference>
<comment type="caution">
    <text evidence="1">The sequence shown here is derived from an EMBL/GenBank/DDBJ whole genome shotgun (WGS) entry which is preliminary data.</text>
</comment>
<evidence type="ECO:0000313" key="2">
    <source>
        <dbReference type="Proteomes" id="UP000279331"/>
    </source>
</evidence>
<proteinExistence type="predicted"/>
<dbReference type="AlphaFoldDB" id="A0AB38UUQ9"/>
<gene>
    <name evidence="1" type="ORF">LAUMK42_03045</name>
</gene>
<accession>A0AB38UUQ9</accession>
<sequence>MLGYRSRNNGLPFRSKQDATISSIDAFKKNDSLTSSAVPVTESELLTATAESSEEIKVSRSTPSKSRISIYKLGGSCSRKTGIFKRGNSCFRRIPGQNRPKRYFSMVSIDRVANTKCSAPMRSESVTINQPWSFAPMKSRISPNDAQNIARPSSLRDPGVSVYPAIFPHSSSLAEISMCLFIAIHQGQVALPHSAPTFAVEYPNLYRPSSTLRHASRQGNDRTHMRYTAHVSY</sequence>
<dbReference type="Proteomes" id="UP000279331">
    <property type="component" value="Unassembled WGS sequence"/>
</dbReference>
<protein>
    <submittedName>
        <fullName evidence="1">Uncharacterized protein</fullName>
    </submittedName>
</protein>
<name>A0AB38UUQ9_9MYCO</name>
<dbReference type="EMBL" id="UPHL01000077">
    <property type="protein sequence ID" value="VAZ84226.1"/>
    <property type="molecule type" value="Genomic_DNA"/>
</dbReference>